<evidence type="ECO:0000259" key="1">
    <source>
        <dbReference type="Pfam" id="PF13391"/>
    </source>
</evidence>
<dbReference type="RefSeq" id="XP_015412211.1">
    <property type="nucleotide sequence ID" value="XM_015545640.1"/>
</dbReference>
<evidence type="ECO:0000313" key="2">
    <source>
        <dbReference type="EMBL" id="KNG91288.1"/>
    </source>
</evidence>
<feature type="non-terminal residue" evidence="2">
    <location>
        <position position="1"/>
    </location>
</feature>
<dbReference type="EMBL" id="JNOM01000004">
    <property type="protein sequence ID" value="KNG91288.1"/>
    <property type="molecule type" value="Genomic_DNA"/>
</dbReference>
<dbReference type="AlphaFoldDB" id="A0A0L1JIR9"/>
<dbReference type="OrthoDB" id="4507119at2759"/>
<dbReference type="STRING" id="1509407.A0A0L1JIR9"/>
<proteinExistence type="predicted"/>
<protein>
    <recommendedName>
        <fullName evidence="1">HNH nuclease domain-containing protein</fullName>
    </recommendedName>
</protein>
<sequence length="258" mass="29394">SARHDRPKGGIHHRIALSACGVLANNSFDGWLTEDREGNVRVELPLDGILHKRKYYFHVPGDHPDPYPIVPSFEDWMFPHEKLPPGWKLDIPREASHPTPRQSTLAEAVLSRDIRCRLTNHIEGTECAHLIPRSQSIWFQRNMMSRYGRLPSPGDEPVDTPRNVILLRSDIHSSFDYKRFSFVPKPEHAINNSAQSTGNQPLSYVAHLVNSPEPHELTSLYHNVKLQPLCGVAPEYVSARFAWTIFQYIPMFLQAGVP</sequence>
<name>A0A0L1JIR9_ASPN3</name>
<comment type="caution">
    <text evidence="2">The sequence shown here is derived from an EMBL/GenBank/DDBJ whole genome shotgun (WGS) entry which is preliminary data.</text>
</comment>
<gene>
    <name evidence="2" type="ORF">ANOM_000382</name>
</gene>
<dbReference type="Proteomes" id="UP000037505">
    <property type="component" value="Unassembled WGS sequence"/>
</dbReference>
<accession>A0A0L1JIR9</accession>
<organism evidence="2 3">
    <name type="scientific">Aspergillus nomiae NRRL (strain ATCC 15546 / NRRL 13137 / CBS 260.88 / M93)</name>
    <dbReference type="NCBI Taxonomy" id="1509407"/>
    <lineage>
        <taxon>Eukaryota</taxon>
        <taxon>Fungi</taxon>
        <taxon>Dikarya</taxon>
        <taxon>Ascomycota</taxon>
        <taxon>Pezizomycotina</taxon>
        <taxon>Eurotiomycetes</taxon>
        <taxon>Eurotiomycetidae</taxon>
        <taxon>Eurotiales</taxon>
        <taxon>Aspergillaceae</taxon>
        <taxon>Aspergillus</taxon>
        <taxon>Aspergillus subgen. Circumdati</taxon>
    </lineage>
</organism>
<dbReference type="Pfam" id="PF13391">
    <property type="entry name" value="HNH_2"/>
    <property type="match status" value="1"/>
</dbReference>
<keyword evidence="3" id="KW-1185">Reference proteome</keyword>
<feature type="domain" description="HNH nuclease" evidence="1">
    <location>
        <begin position="116"/>
        <end position="183"/>
    </location>
</feature>
<evidence type="ECO:0000313" key="3">
    <source>
        <dbReference type="Proteomes" id="UP000037505"/>
    </source>
</evidence>
<reference evidence="2 3" key="1">
    <citation type="submission" date="2014-06" db="EMBL/GenBank/DDBJ databases">
        <title>The Genome of the Aflatoxigenic Filamentous Fungus Aspergillus nomius.</title>
        <authorList>
            <person name="Moore M.G."/>
            <person name="Shannon B.M."/>
            <person name="Brian M.M."/>
        </authorList>
    </citation>
    <scope>NUCLEOTIDE SEQUENCE [LARGE SCALE GENOMIC DNA]</scope>
    <source>
        <strain evidence="2 3">NRRL 13137</strain>
    </source>
</reference>
<dbReference type="InterPro" id="IPR003615">
    <property type="entry name" value="HNH_nuc"/>
</dbReference>
<dbReference type="GeneID" id="26802186"/>